<sequence length="144" mass="15601">MIAASIFEASCVIFGGIWVGAAIYGAAVESPSRESDVRAAQIQVRNIYKSAAIMQAGTSNLSLLTAVISFGLTRDWVMLASAVCTVALLGITVVFILPINRKILGEVETDSELKEMMETWQKWHILRTVFGMGAFLTALSTGWK</sequence>
<feature type="transmembrane region" description="Helical" evidence="1">
    <location>
        <begin position="47"/>
        <end position="70"/>
    </location>
</feature>
<dbReference type="EMBL" id="JADGJH010003977">
    <property type="protein sequence ID" value="KAJ3087820.1"/>
    <property type="molecule type" value="Genomic_DNA"/>
</dbReference>
<keyword evidence="1" id="KW-0812">Transmembrane</keyword>
<name>A0AAD5SNE2_9FUNG</name>
<feature type="transmembrane region" description="Helical" evidence="1">
    <location>
        <begin position="76"/>
        <end position="97"/>
    </location>
</feature>
<dbReference type="InterPro" id="IPR013901">
    <property type="entry name" value="Anthrone_oxy"/>
</dbReference>
<evidence type="ECO:0000256" key="1">
    <source>
        <dbReference type="SAM" id="Phobius"/>
    </source>
</evidence>
<proteinExistence type="predicted"/>
<evidence type="ECO:0008006" key="4">
    <source>
        <dbReference type="Google" id="ProtNLM"/>
    </source>
</evidence>
<feature type="transmembrane region" description="Helical" evidence="1">
    <location>
        <begin position="124"/>
        <end position="143"/>
    </location>
</feature>
<gene>
    <name evidence="2" type="ORF">HK100_008227</name>
</gene>
<evidence type="ECO:0000313" key="3">
    <source>
        <dbReference type="Proteomes" id="UP001211907"/>
    </source>
</evidence>
<dbReference type="Proteomes" id="UP001211907">
    <property type="component" value="Unassembled WGS sequence"/>
</dbReference>
<organism evidence="2 3">
    <name type="scientific">Physocladia obscura</name>
    <dbReference type="NCBI Taxonomy" id="109957"/>
    <lineage>
        <taxon>Eukaryota</taxon>
        <taxon>Fungi</taxon>
        <taxon>Fungi incertae sedis</taxon>
        <taxon>Chytridiomycota</taxon>
        <taxon>Chytridiomycota incertae sedis</taxon>
        <taxon>Chytridiomycetes</taxon>
        <taxon>Chytridiales</taxon>
        <taxon>Chytriomycetaceae</taxon>
        <taxon>Physocladia</taxon>
    </lineage>
</organism>
<keyword evidence="3" id="KW-1185">Reference proteome</keyword>
<reference evidence="2" key="1">
    <citation type="submission" date="2020-05" db="EMBL/GenBank/DDBJ databases">
        <title>Phylogenomic resolution of chytrid fungi.</title>
        <authorList>
            <person name="Stajich J.E."/>
            <person name="Amses K."/>
            <person name="Simmons R."/>
            <person name="Seto K."/>
            <person name="Myers J."/>
            <person name="Bonds A."/>
            <person name="Quandt C.A."/>
            <person name="Barry K."/>
            <person name="Liu P."/>
            <person name="Grigoriev I."/>
            <person name="Longcore J.E."/>
            <person name="James T.Y."/>
        </authorList>
    </citation>
    <scope>NUCLEOTIDE SEQUENCE</scope>
    <source>
        <strain evidence="2">JEL0513</strain>
    </source>
</reference>
<feature type="transmembrane region" description="Helical" evidence="1">
    <location>
        <begin position="6"/>
        <end position="27"/>
    </location>
</feature>
<dbReference type="AlphaFoldDB" id="A0AAD5SNE2"/>
<keyword evidence="1" id="KW-0472">Membrane</keyword>
<accession>A0AAD5SNE2</accession>
<evidence type="ECO:0000313" key="2">
    <source>
        <dbReference type="EMBL" id="KAJ3087820.1"/>
    </source>
</evidence>
<dbReference type="PANTHER" id="PTHR36535:SF1">
    <property type="entry name" value="DUF1772 DOMAIN-CONTAINING PROTEIN"/>
    <property type="match status" value="1"/>
</dbReference>
<protein>
    <recommendedName>
        <fullName evidence="4">DUF1772 domain-containing protein</fullName>
    </recommendedName>
</protein>
<keyword evidence="1" id="KW-1133">Transmembrane helix</keyword>
<dbReference type="Pfam" id="PF08592">
    <property type="entry name" value="Anthrone_oxy"/>
    <property type="match status" value="1"/>
</dbReference>
<dbReference type="PANTHER" id="PTHR36535">
    <property type="entry name" value="YALI0E30327P"/>
    <property type="match status" value="1"/>
</dbReference>
<comment type="caution">
    <text evidence="2">The sequence shown here is derived from an EMBL/GenBank/DDBJ whole genome shotgun (WGS) entry which is preliminary data.</text>
</comment>